<geneLocation type="plasmid" evidence="2">
    <name>pd4m1a</name>
</geneLocation>
<evidence type="ECO:0000313" key="2">
    <source>
        <dbReference type="Proteomes" id="UP000305888"/>
    </source>
</evidence>
<keyword evidence="1" id="KW-0614">Plasmid</keyword>
<name>A0A5B8FJC2_9RHOB</name>
<protein>
    <recommendedName>
        <fullName evidence="3">DUF1127 domain-containing protein</fullName>
    </recommendedName>
</protein>
<gene>
    <name evidence="1" type="ORF">FDP22_19875</name>
</gene>
<dbReference type="EMBL" id="CP040819">
    <property type="protein sequence ID" value="QDL94118.1"/>
    <property type="molecule type" value="Genomic_DNA"/>
</dbReference>
<dbReference type="KEGG" id="ppru:FDP22_19875"/>
<dbReference type="Proteomes" id="UP000305888">
    <property type="component" value="Plasmid pD4M1A"/>
</dbReference>
<accession>A0A5B8FJC2</accession>
<dbReference type="RefSeq" id="WP_138577921.1">
    <property type="nucleotide sequence ID" value="NZ_CP040819.1"/>
</dbReference>
<keyword evidence="2" id="KW-1185">Reference proteome</keyword>
<organism evidence="1 2">
    <name type="scientific">Paroceanicella profunda</name>
    <dbReference type="NCBI Taxonomy" id="2579971"/>
    <lineage>
        <taxon>Bacteria</taxon>
        <taxon>Pseudomonadati</taxon>
        <taxon>Pseudomonadota</taxon>
        <taxon>Alphaproteobacteria</taxon>
        <taxon>Rhodobacterales</taxon>
        <taxon>Paracoccaceae</taxon>
        <taxon>Paroceanicella</taxon>
    </lineage>
</organism>
<evidence type="ECO:0008006" key="3">
    <source>
        <dbReference type="Google" id="ProtNLM"/>
    </source>
</evidence>
<reference evidence="1 2" key="1">
    <citation type="submission" date="2019-06" db="EMBL/GenBank/DDBJ databases">
        <title>Genome sequence of Rhodobacteraceae bacterium D4M1.</title>
        <authorList>
            <person name="Cao J."/>
        </authorList>
    </citation>
    <scope>NUCLEOTIDE SEQUENCE [LARGE SCALE GENOMIC DNA]</scope>
    <source>
        <strain evidence="1 2">D4M1</strain>
        <plasmid evidence="2">pd4m1a</plasmid>
    </source>
</reference>
<dbReference type="AlphaFoldDB" id="A0A5B8FJC2"/>
<proteinExistence type="predicted"/>
<evidence type="ECO:0000313" key="1">
    <source>
        <dbReference type="EMBL" id="QDL94118.1"/>
    </source>
</evidence>
<sequence length="61" mass="7158">MITAIRLTRDIPFPGFVDSFLAARRHRQRHRLEQCLRRDLPLYILRDIGLSDEAPAPGFRL</sequence>